<keyword evidence="3" id="KW-1185">Reference proteome</keyword>
<accession>A0A2A2KKB3</accession>
<reference evidence="2 3" key="1">
    <citation type="journal article" date="2017" name="Curr. Biol.">
        <title>Genome architecture and evolution of a unichromosomal asexual nematode.</title>
        <authorList>
            <person name="Fradin H."/>
            <person name="Zegar C."/>
            <person name="Gutwein M."/>
            <person name="Lucas J."/>
            <person name="Kovtun M."/>
            <person name="Corcoran D."/>
            <person name="Baugh L.R."/>
            <person name="Kiontke K."/>
            <person name="Gunsalus K."/>
            <person name="Fitch D.H."/>
            <person name="Piano F."/>
        </authorList>
    </citation>
    <scope>NUCLEOTIDE SEQUENCE [LARGE SCALE GENOMIC DNA]</scope>
    <source>
        <strain evidence="2">PF1309</strain>
    </source>
</reference>
<dbReference type="AlphaFoldDB" id="A0A2A2KKB3"/>
<protein>
    <submittedName>
        <fullName evidence="2">Uncharacterized protein</fullName>
    </submittedName>
</protein>
<feature type="compositionally biased region" description="Low complexity" evidence="1">
    <location>
        <begin position="89"/>
        <end position="99"/>
    </location>
</feature>
<name>A0A2A2KKB3_9BILA</name>
<sequence>MNSGANNIGLTVELSARYSRKRQRTEYLFSTSLSSGDKFLAATFEKFCLDNISATKVELSDEMLAMPRETEKKRETDQPNEPLYEDPKLSSGSELSTEQSESEQSKADATYSTSISEYLSLAMSTESVANGSAEFAEDVISMSFSKSTTGNCESSTEHIDSSFQTEASTSSASAQESSCSASSAFSASSPPNRLAPRGMRRVDRLPQSYY</sequence>
<gene>
    <name evidence="2" type="ORF">WR25_02456</name>
</gene>
<feature type="compositionally biased region" description="Basic and acidic residues" evidence="1">
    <location>
        <begin position="68"/>
        <end position="77"/>
    </location>
</feature>
<dbReference type="Proteomes" id="UP000218231">
    <property type="component" value="Unassembled WGS sequence"/>
</dbReference>
<feature type="region of interest" description="Disordered" evidence="1">
    <location>
        <begin position="63"/>
        <end position="109"/>
    </location>
</feature>
<proteinExistence type="predicted"/>
<feature type="compositionally biased region" description="Low complexity" evidence="1">
    <location>
        <begin position="161"/>
        <end position="189"/>
    </location>
</feature>
<dbReference type="EMBL" id="LIAE01008330">
    <property type="protein sequence ID" value="PAV74476.1"/>
    <property type="molecule type" value="Genomic_DNA"/>
</dbReference>
<organism evidence="2 3">
    <name type="scientific">Diploscapter pachys</name>
    <dbReference type="NCBI Taxonomy" id="2018661"/>
    <lineage>
        <taxon>Eukaryota</taxon>
        <taxon>Metazoa</taxon>
        <taxon>Ecdysozoa</taxon>
        <taxon>Nematoda</taxon>
        <taxon>Chromadorea</taxon>
        <taxon>Rhabditida</taxon>
        <taxon>Rhabditina</taxon>
        <taxon>Rhabditomorpha</taxon>
        <taxon>Rhabditoidea</taxon>
        <taxon>Rhabditidae</taxon>
        <taxon>Diploscapter</taxon>
    </lineage>
</organism>
<comment type="caution">
    <text evidence="2">The sequence shown here is derived from an EMBL/GenBank/DDBJ whole genome shotgun (WGS) entry which is preliminary data.</text>
</comment>
<feature type="region of interest" description="Disordered" evidence="1">
    <location>
        <begin position="146"/>
        <end position="210"/>
    </location>
</feature>
<evidence type="ECO:0000313" key="3">
    <source>
        <dbReference type="Proteomes" id="UP000218231"/>
    </source>
</evidence>
<evidence type="ECO:0000256" key="1">
    <source>
        <dbReference type="SAM" id="MobiDB-lite"/>
    </source>
</evidence>
<evidence type="ECO:0000313" key="2">
    <source>
        <dbReference type="EMBL" id="PAV74476.1"/>
    </source>
</evidence>